<comment type="caution">
    <text evidence="1">The sequence shown here is derived from an EMBL/GenBank/DDBJ whole genome shotgun (WGS) entry which is preliminary data.</text>
</comment>
<reference evidence="1" key="1">
    <citation type="journal article" date="2021" name="PeerJ">
        <title>Extensive microbial diversity within the chicken gut microbiome revealed by metagenomics and culture.</title>
        <authorList>
            <person name="Gilroy R."/>
            <person name="Ravi A."/>
            <person name="Getino M."/>
            <person name="Pursley I."/>
            <person name="Horton D.L."/>
            <person name="Alikhan N.F."/>
            <person name="Baker D."/>
            <person name="Gharbi K."/>
            <person name="Hall N."/>
            <person name="Watson M."/>
            <person name="Adriaenssens E.M."/>
            <person name="Foster-Nyarko E."/>
            <person name="Jarju S."/>
            <person name="Secka A."/>
            <person name="Antonio M."/>
            <person name="Oren A."/>
            <person name="Chaudhuri R.R."/>
            <person name="La Ragione R."/>
            <person name="Hildebrand F."/>
            <person name="Pallen M.J."/>
        </authorList>
    </citation>
    <scope>NUCLEOTIDE SEQUENCE</scope>
    <source>
        <strain evidence="1">ChiBcec15-1070</strain>
    </source>
</reference>
<dbReference type="Proteomes" id="UP000823926">
    <property type="component" value="Unassembled WGS sequence"/>
</dbReference>
<dbReference type="AlphaFoldDB" id="A0A9D1QE31"/>
<evidence type="ECO:0000313" key="2">
    <source>
        <dbReference type="Proteomes" id="UP000823926"/>
    </source>
</evidence>
<sequence>MYQWGRKDCFPGADGSTIQSDESAITTIPIYGADGITALKEDETGYQKISIKVAEVLNGNTSQIYSIKNPLTFIYNATAPNDWYTDVEIYQNKSLWNSDTKSIYDPCPKNWCISRDATWKDFSFENAIYYTPGEYNPQNGLCYNKYVWYPAIGRRLQVAGTLASSGYGGNYWSYTTGDEYPTYFNFNAALSLIPVGKNPLVGCAFGYAVRCVQE</sequence>
<gene>
    <name evidence="1" type="ORF">H9888_06285</name>
</gene>
<organism evidence="1 2">
    <name type="scientific">Candidatus Rikenella faecigallinarum</name>
    <dbReference type="NCBI Taxonomy" id="2838745"/>
    <lineage>
        <taxon>Bacteria</taxon>
        <taxon>Pseudomonadati</taxon>
        <taxon>Bacteroidota</taxon>
        <taxon>Bacteroidia</taxon>
        <taxon>Bacteroidales</taxon>
        <taxon>Rikenellaceae</taxon>
        <taxon>Rikenella</taxon>
    </lineage>
</organism>
<accession>A0A9D1QE31</accession>
<reference evidence="1" key="2">
    <citation type="submission" date="2021-04" db="EMBL/GenBank/DDBJ databases">
        <authorList>
            <person name="Gilroy R."/>
        </authorList>
    </citation>
    <scope>NUCLEOTIDE SEQUENCE</scope>
    <source>
        <strain evidence="1">ChiBcec15-1070</strain>
    </source>
</reference>
<name>A0A9D1QE31_9BACT</name>
<evidence type="ECO:0008006" key="3">
    <source>
        <dbReference type="Google" id="ProtNLM"/>
    </source>
</evidence>
<proteinExistence type="predicted"/>
<dbReference type="EMBL" id="DXHL01000030">
    <property type="protein sequence ID" value="HIW11091.1"/>
    <property type="molecule type" value="Genomic_DNA"/>
</dbReference>
<protein>
    <recommendedName>
        <fullName evidence="3">Fibrobacter succinogenes major paralogous domain-containing protein</fullName>
    </recommendedName>
</protein>
<evidence type="ECO:0000313" key="1">
    <source>
        <dbReference type="EMBL" id="HIW11091.1"/>
    </source>
</evidence>